<dbReference type="Proteomes" id="UP001159405">
    <property type="component" value="Unassembled WGS sequence"/>
</dbReference>
<name>A0ABN8P8Y3_9CNID</name>
<accession>A0ABN8P8Y3</accession>
<dbReference type="PANTHER" id="PTHR32344:SF1">
    <property type="entry name" value="U1-TYPE DOMAIN-CONTAINING PROTEIN"/>
    <property type="match status" value="1"/>
</dbReference>
<organism evidence="1 2">
    <name type="scientific">Porites lobata</name>
    <dbReference type="NCBI Taxonomy" id="104759"/>
    <lineage>
        <taxon>Eukaryota</taxon>
        <taxon>Metazoa</taxon>
        <taxon>Cnidaria</taxon>
        <taxon>Anthozoa</taxon>
        <taxon>Hexacorallia</taxon>
        <taxon>Scleractinia</taxon>
        <taxon>Fungiina</taxon>
        <taxon>Poritidae</taxon>
        <taxon>Porites</taxon>
    </lineage>
</organism>
<evidence type="ECO:0000313" key="1">
    <source>
        <dbReference type="EMBL" id="CAH3138159.1"/>
    </source>
</evidence>
<sequence length="185" mass="20680">TCNVVIDHLRKHKIDKHLESSYHTLKAKTSVWKQQTLKTVLNCKTAPQVEKVKIGQSWIKACCAANTPLLTSGNKDMTSFRQLKDANGDAIQKCSQLRIAKDRNLALIVDELGADQGRDVLDIMAVLHDLDELSPQGNCTIVRTVNEYDIDFDNIGFFNSDTAAYMKKAFQTTLSSLFPLSIHIT</sequence>
<dbReference type="InterPro" id="IPR033375">
    <property type="entry name" value="Cggbp1"/>
</dbReference>
<keyword evidence="2" id="KW-1185">Reference proteome</keyword>
<comment type="caution">
    <text evidence="1">The sequence shown here is derived from an EMBL/GenBank/DDBJ whole genome shotgun (WGS) entry which is preliminary data.</text>
</comment>
<evidence type="ECO:0000313" key="2">
    <source>
        <dbReference type="Proteomes" id="UP001159405"/>
    </source>
</evidence>
<protein>
    <submittedName>
        <fullName evidence="1">Uncharacterized protein</fullName>
    </submittedName>
</protein>
<feature type="non-terminal residue" evidence="1">
    <location>
        <position position="1"/>
    </location>
</feature>
<proteinExistence type="predicted"/>
<dbReference type="PANTHER" id="PTHR32344">
    <property type="entry name" value="U1-TYPE DOMAIN-CONTAINING PROTEIN"/>
    <property type="match status" value="1"/>
</dbReference>
<gene>
    <name evidence="1" type="ORF">PLOB_00040030</name>
</gene>
<dbReference type="EMBL" id="CALNXK010000060">
    <property type="protein sequence ID" value="CAH3138159.1"/>
    <property type="molecule type" value="Genomic_DNA"/>
</dbReference>
<reference evidence="1 2" key="1">
    <citation type="submission" date="2022-05" db="EMBL/GenBank/DDBJ databases">
        <authorList>
            <consortium name="Genoscope - CEA"/>
            <person name="William W."/>
        </authorList>
    </citation>
    <scope>NUCLEOTIDE SEQUENCE [LARGE SCALE GENOMIC DNA]</scope>
</reference>